<protein>
    <recommendedName>
        <fullName evidence="1">Integrase catalytic domain-containing protein</fullName>
    </recommendedName>
</protein>
<dbReference type="InterPro" id="IPR001584">
    <property type="entry name" value="Integrase_cat-core"/>
</dbReference>
<keyword evidence="3" id="KW-1185">Reference proteome</keyword>
<organism evidence="2 3">
    <name type="scientific">Methylobacterium iners</name>
    <dbReference type="NCBI Taxonomy" id="418707"/>
    <lineage>
        <taxon>Bacteria</taxon>
        <taxon>Pseudomonadati</taxon>
        <taxon>Pseudomonadota</taxon>
        <taxon>Alphaproteobacteria</taxon>
        <taxon>Hyphomicrobiales</taxon>
        <taxon>Methylobacteriaceae</taxon>
        <taxon>Methylobacterium</taxon>
    </lineage>
</organism>
<dbReference type="SUPFAM" id="SSF53098">
    <property type="entry name" value="Ribonuclease H-like"/>
    <property type="match status" value="1"/>
</dbReference>
<reference evidence="2" key="2">
    <citation type="submission" date="2021-08" db="EMBL/GenBank/DDBJ databases">
        <authorList>
            <person name="Tani A."/>
            <person name="Ola A."/>
            <person name="Ogura Y."/>
            <person name="Katsura K."/>
            <person name="Hayashi T."/>
        </authorList>
    </citation>
    <scope>NUCLEOTIDE SEQUENCE</scope>
    <source>
        <strain evidence="2">DSM 19015</strain>
    </source>
</reference>
<dbReference type="EMBL" id="BPQP01000171">
    <property type="protein sequence ID" value="GJD98084.1"/>
    <property type="molecule type" value="Genomic_DNA"/>
</dbReference>
<reference evidence="2" key="1">
    <citation type="journal article" date="2021" name="Front. Microbiol.">
        <title>Comprehensive Comparative Genomics and Phenotyping of Methylobacterium Species.</title>
        <authorList>
            <person name="Alessa O."/>
            <person name="Ogura Y."/>
            <person name="Fujitani Y."/>
            <person name="Takami H."/>
            <person name="Hayashi T."/>
            <person name="Sahin N."/>
            <person name="Tani A."/>
        </authorList>
    </citation>
    <scope>NUCLEOTIDE SEQUENCE</scope>
    <source>
        <strain evidence="2">DSM 19015</strain>
    </source>
</reference>
<proteinExistence type="predicted"/>
<gene>
    <name evidence="2" type="ORF">OCOJLMKI_5323</name>
</gene>
<dbReference type="PANTHER" id="PTHR47515:SF1">
    <property type="entry name" value="BLR2054 PROTEIN"/>
    <property type="match status" value="1"/>
</dbReference>
<name>A0ABQ4S898_9HYPH</name>
<comment type="caution">
    <text evidence="2">The sequence shown here is derived from an EMBL/GenBank/DDBJ whole genome shotgun (WGS) entry which is preliminary data.</text>
</comment>
<evidence type="ECO:0000313" key="3">
    <source>
        <dbReference type="Proteomes" id="UP001055125"/>
    </source>
</evidence>
<accession>A0ABQ4S898</accession>
<dbReference type="Pfam" id="PF13683">
    <property type="entry name" value="rve_3"/>
    <property type="match status" value="1"/>
</dbReference>
<dbReference type="Proteomes" id="UP001055125">
    <property type="component" value="Unassembled WGS sequence"/>
</dbReference>
<feature type="domain" description="Integrase catalytic" evidence="1">
    <location>
        <begin position="15"/>
        <end position="58"/>
    </location>
</feature>
<sequence length="68" mass="7767">MISKALRRWVAKTGPQIQYISPGSPWENGYLESFNGELRDECLRQQIFYSLKKAQIVTGYALDLGCLN</sequence>
<evidence type="ECO:0000259" key="1">
    <source>
        <dbReference type="Pfam" id="PF13683"/>
    </source>
</evidence>
<dbReference type="Gene3D" id="3.30.420.10">
    <property type="entry name" value="Ribonuclease H-like superfamily/Ribonuclease H"/>
    <property type="match status" value="1"/>
</dbReference>
<dbReference type="InterPro" id="IPR012337">
    <property type="entry name" value="RNaseH-like_sf"/>
</dbReference>
<dbReference type="PANTHER" id="PTHR47515">
    <property type="entry name" value="LOW CALCIUM RESPONSE LOCUS PROTEIN T"/>
    <property type="match status" value="1"/>
</dbReference>
<evidence type="ECO:0000313" key="2">
    <source>
        <dbReference type="EMBL" id="GJD98084.1"/>
    </source>
</evidence>
<dbReference type="InterPro" id="IPR036397">
    <property type="entry name" value="RNaseH_sf"/>
</dbReference>